<dbReference type="GO" id="GO:0009244">
    <property type="term" value="P:lipopolysaccharide core region biosynthetic process"/>
    <property type="evidence" value="ECO:0007669"/>
    <property type="project" value="TreeGrafter"/>
</dbReference>
<dbReference type="Gene3D" id="3.40.720.10">
    <property type="entry name" value="Alkaline Phosphatase, subunit A"/>
    <property type="match status" value="1"/>
</dbReference>
<evidence type="ECO:0000313" key="12">
    <source>
        <dbReference type="Proteomes" id="UP000423641"/>
    </source>
</evidence>
<dbReference type="InterPro" id="IPR012549">
    <property type="entry name" value="EptA-like_N"/>
</dbReference>
<dbReference type="InterPro" id="IPR017850">
    <property type="entry name" value="Alkaline_phosphatase_core_sf"/>
</dbReference>
<dbReference type="InterPro" id="IPR000917">
    <property type="entry name" value="Sulfatase_N"/>
</dbReference>
<keyword evidence="7 8" id="KW-0472">Membrane</keyword>
<gene>
    <name evidence="11" type="ORF">F7P66_03135</name>
</gene>
<evidence type="ECO:0000256" key="6">
    <source>
        <dbReference type="ARBA" id="ARBA00022989"/>
    </source>
</evidence>
<sequence>MSKEIIVSSNKFILCFALFITALNYKFFAFAFSSVDFSNNAVLLLTLPVLFFSLIVFIFSLLFLPYITKALAIFLTIVGVVGAYFMNAYSVIIDSEMIRNAVQTDIKEVQDLLNLNMIFWIILAAVAIFFIIKVKITKTNMLKALKYRSLLCITSLILFGVIFASLSKDYIPFFRNHNQIRFYTTPFYPLYSANKYIKSLAPKAEFKAIGLDAKQTKEQKKLFVFVAGETARAANYSLNGYETHETNPYSRENGLLSFSKFSSCGTSTAISLPCMFSNLNRDNFSTDIAKNSGNLLDVLETAGIKVSWIGNNSGYCKGVCARLKDTKDFGGDSYDGVMLEEIQNRIQNAKESSFIVIHLQGSHGPTYFKRYPKEFAKFSPTCDTATLKNCTYEEIVNTYNNTILYTDYIVNQIVDMLEKSDMQTGLFYVSDHGESLGENGIYLHGAPYFLAPDFQTKVPALLWLEDKNQLANLKNLKDNSFSHDNIFHTMLGFFGIQTSVYDKNLDILQKG</sequence>
<feature type="domain" description="Phosphoethanolamine transferase N-terminal" evidence="10">
    <location>
        <begin position="52"/>
        <end position="199"/>
    </location>
</feature>
<dbReference type="NCBIfam" id="NF028537">
    <property type="entry name" value="P_eth_NH2_trans"/>
    <property type="match status" value="1"/>
</dbReference>
<name>A0AAV6EFG2_CAMHY</name>
<evidence type="ECO:0000256" key="5">
    <source>
        <dbReference type="ARBA" id="ARBA00022692"/>
    </source>
</evidence>
<dbReference type="EMBL" id="VZON01000002">
    <property type="protein sequence ID" value="KAB0613687.1"/>
    <property type="molecule type" value="Genomic_DNA"/>
</dbReference>
<feature type="transmembrane region" description="Helical" evidence="8">
    <location>
        <begin position="12"/>
        <end position="35"/>
    </location>
</feature>
<evidence type="ECO:0000313" key="11">
    <source>
        <dbReference type="EMBL" id="KAB0613687.1"/>
    </source>
</evidence>
<organism evidence="11 12">
    <name type="scientific">Campylobacter hyointestinalis subsp. lawsonii</name>
    <dbReference type="NCBI Taxonomy" id="91353"/>
    <lineage>
        <taxon>Bacteria</taxon>
        <taxon>Pseudomonadati</taxon>
        <taxon>Campylobacterota</taxon>
        <taxon>Epsilonproteobacteria</taxon>
        <taxon>Campylobacterales</taxon>
        <taxon>Campylobacteraceae</taxon>
        <taxon>Campylobacter</taxon>
    </lineage>
</organism>
<dbReference type="Proteomes" id="UP000423641">
    <property type="component" value="Unassembled WGS sequence"/>
</dbReference>
<dbReference type="InterPro" id="IPR058130">
    <property type="entry name" value="PEA_transf_C"/>
</dbReference>
<keyword evidence="5 8" id="KW-0812">Transmembrane</keyword>
<dbReference type="CDD" id="cd16017">
    <property type="entry name" value="LptA"/>
    <property type="match status" value="1"/>
</dbReference>
<evidence type="ECO:0000259" key="9">
    <source>
        <dbReference type="Pfam" id="PF00884"/>
    </source>
</evidence>
<feature type="transmembrane region" description="Helical" evidence="8">
    <location>
        <begin position="41"/>
        <end position="64"/>
    </location>
</feature>
<comment type="caution">
    <text evidence="11">The sequence shown here is derived from an EMBL/GenBank/DDBJ whole genome shotgun (WGS) entry which is preliminary data.</text>
</comment>
<evidence type="ECO:0000256" key="8">
    <source>
        <dbReference type="SAM" id="Phobius"/>
    </source>
</evidence>
<evidence type="ECO:0000256" key="3">
    <source>
        <dbReference type="ARBA" id="ARBA00022519"/>
    </source>
</evidence>
<evidence type="ECO:0000256" key="7">
    <source>
        <dbReference type="ARBA" id="ARBA00023136"/>
    </source>
</evidence>
<feature type="transmembrane region" description="Helical" evidence="8">
    <location>
        <begin position="144"/>
        <end position="166"/>
    </location>
</feature>
<dbReference type="Pfam" id="PF08019">
    <property type="entry name" value="EptA_B_N"/>
    <property type="match status" value="1"/>
</dbReference>
<protein>
    <submittedName>
        <fullName evidence="11">Phosphoethanolamine--lipid A transferase</fullName>
    </submittedName>
</protein>
<feature type="domain" description="Sulfatase N-terminal" evidence="9">
    <location>
        <begin position="222"/>
        <end position="496"/>
    </location>
</feature>
<dbReference type="AlphaFoldDB" id="A0AAV6EFG2"/>
<dbReference type="Pfam" id="PF00884">
    <property type="entry name" value="Sulfatase"/>
    <property type="match status" value="1"/>
</dbReference>
<dbReference type="GO" id="GO:0005886">
    <property type="term" value="C:plasma membrane"/>
    <property type="evidence" value="ECO:0007669"/>
    <property type="project" value="UniProtKB-SubCell"/>
</dbReference>
<feature type="transmembrane region" description="Helical" evidence="8">
    <location>
        <begin position="112"/>
        <end position="132"/>
    </location>
</feature>
<proteinExistence type="predicted"/>
<dbReference type="PANTHER" id="PTHR30443">
    <property type="entry name" value="INNER MEMBRANE PROTEIN"/>
    <property type="match status" value="1"/>
</dbReference>
<reference evidence="11 12" key="1">
    <citation type="submission" date="2019-09" db="EMBL/GenBank/DDBJ databases">
        <title>Draft genome sequences of 48 bacterial type strains from the CCUG.</title>
        <authorList>
            <person name="Tunovic T."/>
            <person name="Pineiro-Iglesias B."/>
            <person name="Unosson C."/>
            <person name="Inganas E."/>
            <person name="Ohlen M."/>
            <person name="Cardew S."/>
            <person name="Jensie-Markopoulos S."/>
            <person name="Salva-Serra F."/>
            <person name="Jaen-Luchoro D."/>
            <person name="Karlsson R."/>
            <person name="Svensson-Stadler L."/>
            <person name="Chun J."/>
            <person name="Moore E."/>
        </authorList>
    </citation>
    <scope>NUCLEOTIDE SEQUENCE [LARGE SCALE GENOMIC DNA]</scope>
    <source>
        <strain evidence="11 12">CCUG 34538</strain>
    </source>
</reference>
<dbReference type="InterPro" id="IPR040423">
    <property type="entry name" value="PEA_transferase"/>
</dbReference>
<evidence type="ECO:0000256" key="2">
    <source>
        <dbReference type="ARBA" id="ARBA00022475"/>
    </source>
</evidence>
<keyword evidence="3" id="KW-0997">Cell inner membrane</keyword>
<evidence type="ECO:0000259" key="10">
    <source>
        <dbReference type="Pfam" id="PF08019"/>
    </source>
</evidence>
<keyword evidence="4 11" id="KW-0808">Transferase</keyword>
<comment type="subcellular location">
    <subcellularLocation>
        <location evidence="1">Cell inner membrane</location>
        <topology evidence="1">Multi-pass membrane protein</topology>
    </subcellularLocation>
</comment>
<evidence type="ECO:0000256" key="4">
    <source>
        <dbReference type="ARBA" id="ARBA00022679"/>
    </source>
</evidence>
<feature type="transmembrane region" description="Helical" evidence="8">
    <location>
        <begin position="71"/>
        <end position="92"/>
    </location>
</feature>
<keyword evidence="6 8" id="KW-1133">Transmembrane helix</keyword>
<dbReference type="SUPFAM" id="SSF53649">
    <property type="entry name" value="Alkaline phosphatase-like"/>
    <property type="match status" value="1"/>
</dbReference>
<dbReference type="PANTHER" id="PTHR30443:SF0">
    <property type="entry name" value="PHOSPHOETHANOLAMINE TRANSFERASE EPTA"/>
    <property type="match status" value="1"/>
</dbReference>
<evidence type="ECO:0000256" key="1">
    <source>
        <dbReference type="ARBA" id="ARBA00004429"/>
    </source>
</evidence>
<accession>A0AAV6EFG2</accession>
<keyword evidence="2" id="KW-1003">Cell membrane</keyword>
<dbReference type="GO" id="GO:0016776">
    <property type="term" value="F:phosphotransferase activity, phosphate group as acceptor"/>
    <property type="evidence" value="ECO:0007669"/>
    <property type="project" value="TreeGrafter"/>
</dbReference>